<feature type="compositionally biased region" description="Polar residues" evidence="1">
    <location>
        <begin position="652"/>
        <end position="701"/>
    </location>
</feature>
<feature type="region of interest" description="Disordered" evidence="1">
    <location>
        <begin position="862"/>
        <end position="927"/>
    </location>
</feature>
<sequence>MMGLRKKRRSSKQTLLRKAIKRTSDVAVRSPMYDLPKSRTSPQAKTITVVSSINRDAQLKQIMQHCLSNNSASGWEPREHLYGGSNLRSAKSIPKRNFVNDIGLDREPSRSSKWSRASSSGYPSSWNLDVSRCDELDDSFTDRISLNKFLNCKPKVGRSLAQRKKKCSTGVQCRIPHLSRQTRFKARSKLSSLSITQIGLVEPIAGRYDKQFQDAPQRVPSGEARLSTNSLLQNNGNENRTRPFNGGYTSSDCSCEWDCDKVIYPKQSNVYIAHENDNQIQALSRSSPDSHRDVDESNTRVSSRTRQQKGNEKYVDIGHSSHEEGKRRNSSPKSQENGNRRGLSKNQVESKRGNSSARGQVIGNKQIGMSEDECNEIVRRRNQGRGTESRRNQQNGKGNGIKIKDRRMQKGCARFLCPKAIGKSDHFCYCNAEENMDMQGNPQPDEVCQCEYFETDEPSGKQNASKEKIIGIARPQSFVPESMSSSRQLIGQDSEHSSREGETQNRKAQLGTMSSSRQSRFQTQTKSARSSSSHAATGTLREVRDSTSRNKNKNTEVGNRKKKSIGGDLNSSAQVDVNRCMKVPCPKDGRKADQGSFKTNEMHYCYCKAIKSGTQEPSEGCHCANFDSDEPDGEQNANVNERMIEDERSRTNRSGVATAPSSDPEAMSSSRHLTAMSSSQSRPLDGSQKSAQRLRDGTQNPKSSAFAASTSKSTSKQSGQLASARSSPKRSRPGAMSISRQLGADSPKQESISVPKRNAARTDQSTTQTSNKSVAISNATPNSVQFTSHQYEVCDPSNQPWCMFGNPQWSNNCQYHGCSNREQTWRSCNGHRICNCYCQCCLRALNNQNSIHPNSAATWVEEGAEGEQLKGPLGSSPGSSLRSAANTVRSLDSKTDSKLYSPQGSGLVSDSKTYQVPGKTSSRFPDKSAAKLVDKKLARSAEECHSICPNCGININEFIRNSKNKNKGYPPITVEEDKNIYQSPLQMNLSKQQGNGKSYENNDRKKESSTKPHCNCATCTRECKRCKILPAEGKKGEPLVNLVVSDKCNIQQLIEILNETSAKLEEQQNLVNQSVGKTATAEPVFNFDGNIANNNWTSSNPNNIDKHQMMGNHNTQSNRRQDNLNVNYNSPPPNAYPQYDPRLSQTYEAPNAGTFPNSVRILTQTEYDYPDPAAGAYQPNASYRGECTCYPTLNNYIRRCSGSTFPNCTGDSAQTSPVGKQAVLQKNLNSKSFLELLDLTMAVKEKGALQKDKVFQPMQNMQISNEEERTLKVSDYTVHTNTNGEQSDRVYKDINPTQPPFYLNEVFNNPSIEKFKGKPEYENRKNVDKFECNFYKIDDRGNRSCQRKRFSDIEHPGHPRRKAEALHQSQEKALRKKLLRKQFELEQNTSDSDYFRAASYTPEIRIYDLRERDIRERKRSGFDQMKLSESSPKSYGFDSCRRVSTSSEMKLMEREALYNDKEIQSETSYIDSHYRRRLPRKADSLRYRQKSYSRFQNLAARRSKYRYLLRRREKDKNETSNLYMRSETRSKMLLSRNKMKANAIGESPKKSNSRSSFPFRNSQRIINKVVPLAKELNESKKNFTMRSKVEKKENTYFDYSDYSQLDHAESKNSKSKNQHLPIRRMTEEMRVNERPTYVESRSRVFPNKLLESIKERNSIKGESERSDASVLRKMESRNRLNPFRNKIEERKSDHSEYKSFEAKRRLFANEGQIKVKTYKSVIGNLNSNKSVTSFSHKSEKKAKDESLDLKAMSFQPNSVISKTKRDKCELPEIKAVKDRLESIHKSRFSAPLRQEKVLKKCAPIPPPKPVKKGASRPSDAVSASNHKQHRAVRSLQQNQSDGDDIKVLYDSSSKFSRHSCGDGDTNTDCEPDTKPRTSQNNFFSMLLTRDKLTDSKRYS</sequence>
<feature type="region of interest" description="Disordered" evidence="1">
    <location>
        <begin position="643"/>
        <end position="778"/>
    </location>
</feature>
<feature type="compositionally biased region" description="Low complexity" evidence="1">
    <location>
        <begin position="1092"/>
        <end position="1103"/>
    </location>
</feature>
<feature type="compositionally biased region" description="Polar residues" evidence="1">
    <location>
        <begin position="226"/>
        <end position="238"/>
    </location>
</feature>
<accession>A0A0Q9XDS5</accession>
<dbReference type="EMBL" id="CH933807">
    <property type="protein sequence ID" value="KRG02638.1"/>
    <property type="molecule type" value="Genomic_DNA"/>
</dbReference>
<name>A0A0Q9XDS5_DROMO</name>
<feature type="compositionally biased region" description="Basic and acidic residues" evidence="1">
    <location>
        <begin position="309"/>
        <end position="327"/>
    </location>
</feature>
<dbReference type="InParanoid" id="A0A0Q9XDS5"/>
<feature type="region of interest" description="Disordered" evidence="1">
    <location>
        <begin position="282"/>
        <end position="401"/>
    </location>
</feature>
<dbReference type="eggNOG" id="KOG1624">
    <property type="taxonomic scope" value="Eukaryota"/>
</dbReference>
<feature type="compositionally biased region" description="Low complexity" evidence="1">
    <location>
        <begin position="512"/>
        <end position="527"/>
    </location>
</feature>
<evidence type="ECO:0000256" key="1">
    <source>
        <dbReference type="SAM" id="MobiDB-lite"/>
    </source>
</evidence>
<feature type="compositionally biased region" description="Low complexity" evidence="1">
    <location>
        <begin position="871"/>
        <end position="881"/>
    </location>
</feature>
<proteinExistence type="predicted"/>
<feature type="region of interest" description="Disordered" evidence="1">
    <location>
        <begin position="1801"/>
        <end position="1885"/>
    </location>
</feature>
<feature type="compositionally biased region" description="Low complexity" evidence="1">
    <location>
        <begin position="702"/>
        <end position="726"/>
    </location>
</feature>
<feature type="compositionally biased region" description="Basic and acidic residues" evidence="1">
    <location>
        <begin position="288"/>
        <end position="298"/>
    </location>
</feature>
<gene>
    <name evidence="2" type="primary">Dmoj\GI26209</name>
    <name evidence="2" type="ORF">Dmoj_GI26209</name>
</gene>
<feature type="compositionally biased region" description="Polar residues" evidence="1">
    <location>
        <begin position="482"/>
        <end position="491"/>
    </location>
</feature>
<feature type="region of interest" description="Disordered" evidence="1">
    <location>
        <begin position="1092"/>
        <end position="1126"/>
    </location>
</feature>
<reference evidence="2 3" key="1">
    <citation type="journal article" date="2007" name="Nature">
        <title>Evolution of genes and genomes on the Drosophila phylogeny.</title>
        <authorList>
            <consortium name="Drosophila 12 Genomes Consortium"/>
            <person name="Clark A.G."/>
            <person name="Eisen M.B."/>
            <person name="Smith D.R."/>
            <person name="Bergman C.M."/>
            <person name="Oliver B."/>
            <person name="Markow T.A."/>
            <person name="Kaufman T.C."/>
            <person name="Kellis M."/>
            <person name="Gelbart W."/>
            <person name="Iyer V.N."/>
            <person name="Pollard D.A."/>
            <person name="Sackton T.B."/>
            <person name="Larracuente A.M."/>
            <person name="Singh N.D."/>
            <person name="Abad J.P."/>
            <person name="Abt D.N."/>
            <person name="Adryan B."/>
            <person name="Aguade M."/>
            <person name="Akashi H."/>
            <person name="Anderson W.W."/>
            <person name="Aquadro C.F."/>
            <person name="Ardell D.H."/>
            <person name="Arguello R."/>
            <person name="Artieri C.G."/>
            <person name="Barbash D.A."/>
            <person name="Barker D."/>
            <person name="Barsanti P."/>
            <person name="Batterham P."/>
            <person name="Batzoglou S."/>
            <person name="Begun D."/>
            <person name="Bhutkar A."/>
            <person name="Blanco E."/>
            <person name="Bosak S.A."/>
            <person name="Bradley R.K."/>
            <person name="Brand A.D."/>
            <person name="Brent M.R."/>
            <person name="Brooks A.N."/>
            <person name="Brown R.H."/>
            <person name="Butlin R.K."/>
            <person name="Caggese C."/>
            <person name="Calvi B.R."/>
            <person name="Bernardo de Carvalho A."/>
            <person name="Caspi A."/>
            <person name="Castrezana S."/>
            <person name="Celniker S.E."/>
            <person name="Chang J.L."/>
            <person name="Chapple C."/>
            <person name="Chatterji S."/>
            <person name="Chinwalla A."/>
            <person name="Civetta A."/>
            <person name="Clifton S.W."/>
            <person name="Comeron J.M."/>
            <person name="Costello J.C."/>
            <person name="Coyne J.A."/>
            <person name="Daub J."/>
            <person name="David R.G."/>
            <person name="Delcher A.L."/>
            <person name="Delehaunty K."/>
            <person name="Do C.B."/>
            <person name="Ebling H."/>
            <person name="Edwards K."/>
            <person name="Eickbush T."/>
            <person name="Evans J.D."/>
            <person name="Filipski A."/>
            <person name="Findeiss S."/>
            <person name="Freyhult E."/>
            <person name="Fulton L."/>
            <person name="Fulton R."/>
            <person name="Garcia A.C."/>
            <person name="Gardiner A."/>
            <person name="Garfield D.A."/>
            <person name="Garvin B.E."/>
            <person name="Gibson G."/>
            <person name="Gilbert D."/>
            <person name="Gnerre S."/>
            <person name="Godfrey J."/>
            <person name="Good R."/>
            <person name="Gotea V."/>
            <person name="Gravely B."/>
            <person name="Greenberg A.J."/>
            <person name="Griffiths-Jones S."/>
            <person name="Gross S."/>
            <person name="Guigo R."/>
            <person name="Gustafson E.A."/>
            <person name="Haerty W."/>
            <person name="Hahn M.W."/>
            <person name="Halligan D.L."/>
            <person name="Halpern A.L."/>
            <person name="Halter G.M."/>
            <person name="Han M.V."/>
            <person name="Heger A."/>
            <person name="Hillier L."/>
            <person name="Hinrichs A.S."/>
            <person name="Holmes I."/>
            <person name="Hoskins R.A."/>
            <person name="Hubisz M.J."/>
            <person name="Hultmark D."/>
            <person name="Huntley M.A."/>
            <person name="Jaffe D.B."/>
            <person name="Jagadeeshan S."/>
            <person name="Jeck W.R."/>
            <person name="Johnson J."/>
            <person name="Jones C.D."/>
            <person name="Jordan W.C."/>
            <person name="Karpen G.H."/>
            <person name="Kataoka E."/>
            <person name="Keightley P.D."/>
            <person name="Kheradpour P."/>
            <person name="Kirkness E.F."/>
            <person name="Koerich L.B."/>
            <person name="Kristiansen K."/>
            <person name="Kudrna D."/>
            <person name="Kulathinal R.J."/>
            <person name="Kumar S."/>
            <person name="Kwok R."/>
            <person name="Lander E."/>
            <person name="Langley C.H."/>
            <person name="Lapoint R."/>
            <person name="Lazzaro B.P."/>
            <person name="Lee S.J."/>
            <person name="Levesque L."/>
            <person name="Li R."/>
            <person name="Lin C.F."/>
            <person name="Lin M.F."/>
            <person name="Lindblad-Toh K."/>
            <person name="Llopart A."/>
            <person name="Long M."/>
            <person name="Low L."/>
            <person name="Lozovsky E."/>
            <person name="Lu J."/>
            <person name="Luo M."/>
            <person name="Machado C.A."/>
            <person name="Makalowski W."/>
            <person name="Marzo M."/>
            <person name="Matsuda M."/>
            <person name="Matzkin L."/>
            <person name="McAllister B."/>
            <person name="McBride C.S."/>
            <person name="McKernan B."/>
            <person name="McKernan K."/>
            <person name="Mendez-Lago M."/>
            <person name="Minx P."/>
            <person name="Mollenhauer M.U."/>
            <person name="Montooth K."/>
            <person name="Mount S.M."/>
            <person name="Mu X."/>
            <person name="Myers E."/>
            <person name="Negre B."/>
            <person name="Newfeld S."/>
            <person name="Nielsen R."/>
            <person name="Noor M.A."/>
            <person name="O'Grady P."/>
            <person name="Pachter L."/>
            <person name="Papaceit M."/>
            <person name="Parisi M.J."/>
            <person name="Parisi M."/>
            <person name="Parts L."/>
            <person name="Pedersen J.S."/>
            <person name="Pesole G."/>
            <person name="Phillippy A.M."/>
            <person name="Ponting C.P."/>
            <person name="Pop M."/>
            <person name="Porcelli D."/>
            <person name="Powell J.R."/>
            <person name="Prohaska S."/>
            <person name="Pruitt K."/>
            <person name="Puig M."/>
            <person name="Quesneville H."/>
            <person name="Ram K.R."/>
            <person name="Rand D."/>
            <person name="Rasmussen M.D."/>
            <person name="Reed L.K."/>
            <person name="Reenan R."/>
            <person name="Reily A."/>
            <person name="Remington K.A."/>
            <person name="Rieger T.T."/>
            <person name="Ritchie M.G."/>
            <person name="Robin C."/>
            <person name="Rogers Y.H."/>
            <person name="Rohde C."/>
            <person name="Rozas J."/>
            <person name="Rubenfield M.J."/>
            <person name="Ruiz A."/>
            <person name="Russo S."/>
            <person name="Salzberg S.L."/>
            <person name="Sanchez-Gracia A."/>
            <person name="Saranga D.J."/>
            <person name="Sato H."/>
            <person name="Schaeffer S.W."/>
            <person name="Schatz M.C."/>
            <person name="Schlenke T."/>
            <person name="Schwartz R."/>
            <person name="Segarra C."/>
            <person name="Singh R.S."/>
            <person name="Sirot L."/>
            <person name="Sirota M."/>
            <person name="Sisneros N.B."/>
            <person name="Smith C.D."/>
            <person name="Smith T.F."/>
            <person name="Spieth J."/>
            <person name="Stage D.E."/>
            <person name="Stark A."/>
            <person name="Stephan W."/>
            <person name="Strausberg R.L."/>
            <person name="Strempel S."/>
            <person name="Sturgill D."/>
            <person name="Sutton G."/>
            <person name="Sutton G.G."/>
            <person name="Tao W."/>
            <person name="Teichmann S."/>
            <person name="Tobari Y.N."/>
            <person name="Tomimura Y."/>
            <person name="Tsolas J.M."/>
            <person name="Valente V.L."/>
            <person name="Venter E."/>
            <person name="Venter J.C."/>
            <person name="Vicario S."/>
            <person name="Vieira F.G."/>
            <person name="Vilella A.J."/>
            <person name="Villasante A."/>
            <person name="Walenz B."/>
            <person name="Wang J."/>
            <person name="Wasserman M."/>
            <person name="Watts T."/>
            <person name="Wilson D."/>
            <person name="Wilson R.K."/>
            <person name="Wing R.A."/>
            <person name="Wolfner M.F."/>
            <person name="Wong A."/>
            <person name="Wong G.K."/>
            <person name="Wu C.I."/>
            <person name="Wu G."/>
            <person name="Yamamoto D."/>
            <person name="Yang H.P."/>
            <person name="Yang S.P."/>
            <person name="Yorke J.A."/>
            <person name="Yoshida K."/>
            <person name="Zdobnov E."/>
            <person name="Zhang P."/>
            <person name="Zhang Y."/>
            <person name="Zimin A.V."/>
            <person name="Baldwin J."/>
            <person name="Abdouelleil A."/>
            <person name="Abdulkadir J."/>
            <person name="Abebe A."/>
            <person name="Abera B."/>
            <person name="Abreu J."/>
            <person name="Acer S.C."/>
            <person name="Aftuck L."/>
            <person name="Alexander A."/>
            <person name="An P."/>
            <person name="Anderson E."/>
            <person name="Anderson S."/>
            <person name="Arachi H."/>
            <person name="Azer M."/>
            <person name="Bachantsang P."/>
            <person name="Barry A."/>
            <person name="Bayul T."/>
            <person name="Berlin A."/>
            <person name="Bessette D."/>
            <person name="Bloom T."/>
            <person name="Blye J."/>
            <person name="Boguslavskiy L."/>
            <person name="Bonnet C."/>
            <person name="Boukhgalter B."/>
            <person name="Bourzgui I."/>
            <person name="Brown A."/>
            <person name="Cahill P."/>
            <person name="Channer S."/>
            <person name="Cheshatsang Y."/>
            <person name="Chuda L."/>
            <person name="Citroen M."/>
            <person name="Collymore A."/>
            <person name="Cooke P."/>
            <person name="Costello M."/>
            <person name="D'Aco K."/>
            <person name="Daza R."/>
            <person name="De Haan G."/>
            <person name="DeGray S."/>
            <person name="DeMaso C."/>
            <person name="Dhargay N."/>
            <person name="Dooley K."/>
            <person name="Dooley E."/>
            <person name="Doricent M."/>
            <person name="Dorje P."/>
            <person name="Dorjee K."/>
            <person name="Dupes A."/>
            <person name="Elong R."/>
            <person name="Falk J."/>
            <person name="Farina A."/>
            <person name="Faro S."/>
            <person name="Ferguson D."/>
            <person name="Fisher S."/>
            <person name="Foley C.D."/>
            <person name="Franke A."/>
            <person name="Friedrich D."/>
            <person name="Gadbois L."/>
            <person name="Gearin G."/>
            <person name="Gearin C.R."/>
            <person name="Giannoukos G."/>
            <person name="Goode T."/>
            <person name="Graham J."/>
            <person name="Grandbois E."/>
            <person name="Grewal S."/>
            <person name="Gyaltsen K."/>
            <person name="Hafez N."/>
            <person name="Hagos B."/>
            <person name="Hall J."/>
            <person name="Henson C."/>
            <person name="Hollinger A."/>
            <person name="Honan T."/>
            <person name="Huard M.D."/>
            <person name="Hughes L."/>
            <person name="Hurhula B."/>
            <person name="Husby M.E."/>
            <person name="Kamat A."/>
            <person name="Kanga B."/>
            <person name="Kashin S."/>
            <person name="Khazanovich D."/>
            <person name="Kisner P."/>
            <person name="Lance K."/>
            <person name="Lara M."/>
            <person name="Lee W."/>
            <person name="Lennon N."/>
            <person name="Letendre F."/>
            <person name="LeVine R."/>
            <person name="Lipovsky A."/>
            <person name="Liu X."/>
            <person name="Liu J."/>
            <person name="Liu S."/>
            <person name="Lokyitsang T."/>
            <person name="Lokyitsang Y."/>
            <person name="Lubonja R."/>
            <person name="Lui A."/>
            <person name="MacDonald P."/>
            <person name="Magnisalis V."/>
            <person name="Maru K."/>
            <person name="Matthews C."/>
            <person name="McCusker W."/>
            <person name="McDonough S."/>
            <person name="Mehta T."/>
            <person name="Meldrim J."/>
            <person name="Meneus L."/>
            <person name="Mihai O."/>
            <person name="Mihalev A."/>
            <person name="Mihova T."/>
            <person name="Mittelman R."/>
            <person name="Mlenga V."/>
            <person name="Montmayeur A."/>
            <person name="Mulrain L."/>
            <person name="Navidi A."/>
            <person name="Naylor J."/>
            <person name="Negash T."/>
            <person name="Nguyen T."/>
            <person name="Nguyen N."/>
            <person name="Nicol R."/>
            <person name="Norbu C."/>
            <person name="Norbu N."/>
            <person name="Novod N."/>
            <person name="O'Neill B."/>
            <person name="Osman S."/>
            <person name="Markiewicz E."/>
            <person name="Oyono O.L."/>
            <person name="Patti C."/>
            <person name="Phunkhang P."/>
            <person name="Pierre F."/>
            <person name="Priest M."/>
            <person name="Raghuraman S."/>
            <person name="Rege F."/>
            <person name="Reyes R."/>
            <person name="Rise C."/>
            <person name="Rogov P."/>
            <person name="Ross K."/>
            <person name="Ryan E."/>
            <person name="Settipalli S."/>
            <person name="Shea T."/>
            <person name="Sherpa N."/>
            <person name="Shi L."/>
            <person name="Shih D."/>
            <person name="Sparrow T."/>
            <person name="Spaulding J."/>
            <person name="Stalker J."/>
            <person name="Stange-Thomann N."/>
            <person name="Stavropoulos S."/>
            <person name="Stone C."/>
            <person name="Strader C."/>
            <person name="Tesfaye S."/>
            <person name="Thomson T."/>
            <person name="Thoulutsang Y."/>
            <person name="Thoulutsang D."/>
            <person name="Topham K."/>
            <person name="Topping I."/>
            <person name="Tsamla T."/>
            <person name="Vassiliev H."/>
            <person name="Vo A."/>
            <person name="Wangchuk T."/>
            <person name="Wangdi T."/>
            <person name="Weiand M."/>
            <person name="Wilkinson J."/>
            <person name="Wilson A."/>
            <person name="Yadav S."/>
            <person name="Young G."/>
            <person name="Yu Q."/>
            <person name="Zembek L."/>
            <person name="Zhong D."/>
            <person name="Zimmer A."/>
            <person name="Zwirko Z."/>
            <person name="Jaffe D.B."/>
            <person name="Alvarez P."/>
            <person name="Brockman W."/>
            <person name="Butler J."/>
            <person name="Chin C."/>
            <person name="Gnerre S."/>
            <person name="Grabherr M."/>
            <person name="Kleber M."/>
            <person name="Mauceli E."/>
            <person name="MacCallum I."/>
        </authorList>
    </citation>
    <scope>NUCLEOTIDE SEQUENCE [LARGE SCALE GENOMIC DNA]</scope>
    <source>
        <strain evidence="3">Tucson 15081-1352.22</strain>
    </source>
</reference>
<feature type="compositionally biased region" description="Polar residues" evidence="1">
    <location>
        <begin position="898"/>
        <end position="923"/>
    </location>
</feature>
<feature type="region of interest" description="Disordered" evidence="1">
    <location>
        <begin position="215"/>
        <end position="245"/>
    </location>
</feature>
<feature type="compositionally biased region" description="Polar residues" evidence="1">
    <location>
        <begin position="1111"/>
        <end position="1126"/>
    </location>
</feature>
<feature type="compositionally biased region" description="Polar residues" evidence="1">
    <location>
        <begin position="761"/>
        <end position="778"/>
    </location>
</feature>
<evidence type="ECO:0000313" key="2">
    <source>
        <dbReference type="EMBL" id="KRG02638.1"/>
    </source>
</evidence>
<dbReference type="KEGG" id="dmo:Dmoj_GI26209"/>
<feature type="compositionally biased region" description="Basic and acidic residues" evidence="1">
    <location>
        <begin position="1000"/>
        <end position="1010"/>
    </location>
</feature>
<organism evidence="2 3">
    <name type="scientific">Drosophila mojavensis</name>
    <name type="common">Fruit fly</name>
    <dbReference type="NCBI Taxonomy" id="7230"/>
    <lineage>
        <taxon>Eukaryota</taxon>
        <taxon>Metazoa</taxon>
        <taxon>Ecdysozoa</taxon>
        <taxon>Arthropoda</taxon>
        <taxon>Hexapoda</taxon>
        <taxon>Insecta</taxon>
        <taxon>Pterygota</taxon>
        <taxon>Neoptera</taxon>
        <taxon>Endopterygota</taxon>
        <taxon>Diptera</taxon>
        <taxon>Brachycera</taxon>
        <taxon>Muscomorpha</taxon>
        <taxon>Ephydroidea</taxon>
        <taxon>Drosophilidae</taxon>
        <taxon>Drosophila</taxon>
    </lineage>
</organism>
<feature type="region of interest" description="Disordered" evidence="1">
    <location>
        <begin position="474"/>
        <end position="570"/>
    </location>
</feature>
<feature type="region of interest" description="Disordered" evidence="1">
    <location>
        <begin position="1728"/>
        <end position="1749"/>
    </location>
</feature>
<dbReference type="Proteomes" id="UP000009192">
    <property type="component" value="Unassembled WGS sequence"/>
</dbReference>
<keyword evidence="3" id="KW-1185">Reference proteome</keyword>
<feature type="compositionally biased region" description="Basic and acidic residues" evidence="1">
    <location>
        <begin position="493"/>
        <end position="505"/>
    </location>
</feature>
<feature type="region of interest" description="Disordered" evidence="1">
    <location>
        <begin position="989"/>
        <end position="1011"/>
    </location>
</feature>
<protein>
    <submittedName>
        <fullName evidence="2">Uncharacterized protein</fullName>
    </submittedName>
</protein>
<evidence type="ECO:0000313" key="3">
    <source>
        <dbReference type="Proteomes" id="UP000009192"/>
    </source>
</evidence>
<dbReference type="OrthoDB" id="7873150at2759"/>
<feature type="compositionally biased region" description="Polar residues" evidence="1">
    <location>
        <begin position="989"/>
        <end position="999"/>
    </location>
</feature>